<dbReference type="Proteomes" id="UP000235388">
    <property type="component" value="Unassembled WGS sequence"/>
</dbReference>
<feature type="signal peptide" evidence="1">
    <location>
        <begin position="1"/>
        <end position="26"/>
    </location>
</feature>
<accession>A0A2N5SV78</accession>
<sequence>MLPARERVLIILGALLNLCFLQRVGSTQSGLFKRVYDPMHPGNSNTKPGPKATVKNVHCGNEFASYASKDSKTVSCMDYGAKNYNCDLSQCHGGAQTDTPKSSPINLQLYFENCLALGVAGTEKSTFLVYAYSYLARNKDGHLVANGFAVGDSTESVHQFKCPWKDRTDRNNMRVWCDKCSELV</sequence>
<reference evidence="2 3" key="1">
    <citation type="submission" date="2017-11" db="EMBL/GenBank/DDBJ databases">
        <title>De novo assembly and phasing of dikaryotic genomes from two isolates of Puccinia coronata f. sp. avenae, the causal agent of oat crown rust.</title>
        <authorList>
            <person name="Miller M.E."/>
            <person name="Zhang Y."/>
            <person name="Omidvar V."/>
            <person name="Sperschneider J."/>
            <person name="Schwessinger B."/>
            <person name="Raley C."/>
            <person name="Palmer J.M."/>
            <person name="Garnica D."/>
            <person name="Upadhyaya N."/>
            <person name="Rathjen J."/>
            <person name="Taylor J.M."/>
            <person name="Park R.F."/>
            <person name="Dodds P.N."/>
            <person name="Hirsch C.D."/>
            <person name="Kianian S.F."/>
            <person name="Figueroa M."/>
        </authorList>
    </citation>
    <scope>NUCLEOTIDE SEQUENCE [LARGE SCALE GENOMIC DNA]</scope>
    <source>
        <strain evidence="2">12NC29</strain>
    </source>
</reference>
<dbReference type="EMBL" id="PGCJ01000855">
    <property type="protein sequence ID" value="PLW17141.1"/>
    <property type="molecule type" value="Genomic_DNA"/>
</dbReference>
<dbReference type="OrthoDB" id="2495074at2759"/>
<organism evidence="2 3">
    <name type="scientific">Puccinia coronata f. sp. avenae</name>
    <dbReference type="NCBI Taxonomy" id="200324"/>
    <lineage>
        <taxon>Eukaryota</taxon>
        <taxon>Fungi</taxon>
        <taxon>Dikarya</taxon>
        <taxon>Basidiomycota</taxon>
        <taxon>Pucciniomycotina</taxon>
        <taxon>Pucciniomycetes</taxon>
        <taxon>Pucciniales</taxon>
        <taxon>Pucciniaceae</taxon>
        <taxon>Puccinia</taxon>
    </lineage>
</organism>
<feature type="chain" id="PRO_5014691602" description="Cyanovirin-N domain-containing protein" evidence="1">
    <location>
        <begin position="27"/>
        <end position="184"/>
    </location>
</feature>
<keyword evidence="1" id="KW-0732">Signal</keyword>
<name>A0A2N5SV78_9BASI</name>
<comment type="caution">
    <text evidence="2">The sequence shown here is derived from an EMBL/GenBank/DDBJ whole genome shotgun (WGS) entry which is preliminary data.</text>
</comment>
<gene>
    <name evidence="2" type="ORF">PCANC_11780</name>
</gene>
<proteinExistence type="predicted"/>
<keyword evidence="3" id="KW-1185">Reference proteome</keyword>
<protein>
    <recommendedName>
        <fullName evidence="4">Cyanovirin-N domain-containing protein</fullName>
    </recommendedName>
</protein>
<evidence type="ECO:0000313" key="3">
    <source>
        <dbReference type="Proteomes" id="UP000235388"/>
    </source>
</evidence>
<evidence type="ECO:0000256" key="1">
    <source>
        <dbReference type="SAM" id="SignalP"/>
    </source>
</evidence>
<dbReference type="AlphaFoldDB" id="A0A2N5SV78"/>
<evidence type="ECO:0008006" key="4">
    <source>
        <dbReference type="Google" id="ProtNLM"/>
    </source>
</evidence>
<evidence type="ECO:0000313" key="2">
    <source>
        <dbReference type="EMBL" id="PLW17141.1"/>
    </source>
</evidence>